<sequence length="72" mass="8066">MGKRQNPEKTESDDIDPTPPTPEGVKDAIADAKKELPSGVDSSVLIELYQRGFHEGFELGIKHQPRKSSFWE</sequence>
<name>A0A317JT18_9BACT</name>
<gene>
    <name evidence="2" type="ORF">C5B42_04455</name>
</gene>
<dbReference type="Proteomes" id="UP000246104">
    <property type="component" value="Unassembled WGS sequence"/>
</dbReference>
<evidence type="ECO:0000313" key="3">
    <source>
        <dbReference type="Proteomes" id="UP000246104"/>
    </source>
</evidence>
<dbReference type="AlphaFoldDB" id="A0A317JT18"/>
<evidence type="ECO:0000313" key="2">
    <source>
        <dbReference type="EMBL" id="PWU22994.1"/>
    </source>
</evidence>
<feature type="region of interest" description="Disordered" evidence="1">
    <location>
        <begin position="1"/>
        <end position="26"/>
    </location>
</feature>
<protein>
    <submittedName>
        <fullName evidence="2">Uncharacterized protein</fullName>
    </submittedName>
</protein>
<comment type="caution">
    <text evidence="2">The sequence shown here is derived from an EMBL/GenBank/DDBJ whole genome shotgun (WGS) entry which is preliminary data.</text>
</comment>
<feature type="compositionally biased region" description="Basic and acidic residues" evidence="1">
    <location>
        <begin position="1"/>
        <end position="12"/>
    </location>
</feature>
<proteinExistence type="predicted"/>
<organism evidence="2 3">
    <name type="scientific">Candidatus Cerribacteria bacterium 'Amazon FNV 2010 28 9'</name>
    <dbReference type="NCBI Taxonomy" id="2081795"/>
    <lineage>
        <taxon>Bacteria</taxon>
        <taxon>Candidatus Cerribacteria</taxon>
    </lineage>
</organism>
<reference evidence="2 3" key="1">
    <citation type="submission" date="2018-02" db="EMBL/GenBank/DDBJ databases">
        <title>Genomic Reconstructions from Amazon Rainforest and Pasture Soil Reveal Novel Insights into the Physiology of Candidate Phyla in Tropical Sites.</title>
        <authorList>
            <person name="Kroeger M.E."/>
            <person name="Delmont T."/>
            <person name="Eren A.M."/>
            <person name="Guo J."/>
            <person name="Meyer K.M."/>
            <person name="Khan K."/>
            <person name="Rodrigues J.L.M."/>
            <person name="Bohannan B.J.M."/>
            <person name="Tringe S."/>
            <person name="Borges C.D."/>
            <person name="Tiedje J."/>
            <person name="Tsai S.M."/>
            <person name="Nusslein K."/>
        </authorList>
    </citation>
    <scope>NUCLEOTIDE SEQUENCE [LARGE SCALE GENOMIC DNA]</scope>
    <source>
        <strain evidence="2">Amazon FNV 2010 28 9</strain>
    </source>
</reference>
<accession>A0A317JT18</accession>
<dbReference type="EMBL" id="PSRQ01000049">
    <property type="protein sequence ID" value="PWU22994.1"/>
    <property type="molecule type" value="Genomic_DNA"/>
</dbReference>
<evidence type="ECO:0000256" key="1">
    <source>
        <dbReference type="SAM" id="MobiDB-lite"/>
    </source>
</evidence>